<accession>A0A0G4M6D2</accession>
<dbReference type="EMBL" id="CVQI01022224">
    <property type="protein sequence ID" value="CRK29809.1"/>
    <property type="molecule type" value="Genomic_DNA"/>
</dbReference>
<evidence type="ECO:0000256" key="2">
    <source>
        <dbReference type="ARBA" id="ARBA00022630"/>
    </source>
</evidence>
<dbReference type="PANTHER" id="PTHR43872">
    <property type="entry name" value="MONOOXYGENASE, PUTATIVE (AFU_ORTHOLOGUE AFUA_8G02570)-RELATED"/>
    <property type="match status" value="1"/>
</dbReference>
<evidence type="ECO:0008006" key="9">
    <source>
        <dbReference type="Google" id="ProtNLM"/>
    </source>
</evidence>
<evidence type="ECO:0000256" key="1">
    <source>
        <dbReference type="ARBA" id="ARBA00001974"/>
    </source>
</evidence>
<dbReference type="Proteomes" id="UP000045706">
    <property type="component" value="Unassembled WGS sequence"/>
</dbReference>
<evidence type="ECO:0000256" key="4">
    <source>
        <dbReference type="ARBA" id="ARBA00022857"/>
    </source>
</evidence>
<reference evidence="8" key="1">
    <citation type="submission" date="2015-05" db="EMBL/GenBank/DDBJ databases">
        <authorList>
            <person name="Fogelqvist Johan"/>
        </authorList>
    </citation>
    <scope>NUCLEOTIDE SEQUENCE [LARGE SCALE GENOMIC DNA]</scope>
</reference>
<dbReference type="Pfam" id="PF13450">
    <property type="entry name" value="NAD_binding_8"/>
    <property type="match status" value="1"/>
</dbReference>
<dbReference type="InterPro" id="IPR051820">
    <property type="entry name" value="FAD-binding_MO"/>
</dbReference>
<evidence type="ECO:0000256" key="6">
    <source>
        <dbReference type="ARBA" id="ARBA00023033"/>
    </source>
</evidence>
<dbReference type="AlphaFoldDB" id="A0A0G4M6D2"/>
<dbReference type="GO" id="GO:0050660">
    <property type="term" value="F:flavin adenine dinucleotide binding"/>
    <property type="evidence" value="ECO:0007669"/>
    <property type="project" value="InterPro"/>
</dbReference>
<dbReference type="SUPFAM" id="SSF51905">
    <property type="entry name" value="FAD/NAD(P)-binding domain"/>
    <property type="match status" value="2"/>
</dbReference>
<keyword evidence="4" id="KW-0521">NADP</keyword>
<dbReference type="Gene3D" id="3.50.50.60">
    <property type="entry name" value="FAD/NAD(P)-binding domain"/>
    <property type="match status" value="3"/>
</dbReference>
<dbReference type="InterPro" id="IPR020946">
    <property type="entry name" value="Flavin_mOase-like"/>
</dbReference>
<evidence type="ECO:0000313" key="8">
    <source>
        <dbReference type="Proteomes" id="UP000045706"/>
    </source>
</evidence>
<dbReference type="Pfam" id="PF00743">
    <property type="entry name" value="FMO-like"/>
    <property type="match status" value="2"/>
</dbReference>
<gene>
    <name evidence="7" type="ORF">BN1723_003663</name>
</gene>
<evidence type="ECO:0000256" key="3">
    <source>
        <dbReference type="ARBA" id="ARBA00022827"/>
    </source>
</evidence>
<proteinExistence type="predicted"/>
<keyword evidence="3" id="KW-0274">FAD</keyword>
<evidence type="ECO:0000256" key="5">
    <source>
        <dbReference type="ARBA" id="ARBA00023002"/>
    </source>
</evidence>
<feature type="non-terminal residue" evidence="7">
    <location>
        <position position="590"/>
    </location>
</feature>
<evidence type="ECO:0000313" key="7">
    <source>
        <dbReference type="EMBL" id="CRK29809.1"/>
    </source>
</evidence>
<dbReference type="GO" id="GO:0004499">
    <property type="term" value="F:N,N-dimethylaniline monooxygenase activity"/>
    <property type="evidence" value="ECO:0007669"/>
    <property type="project" value="InterPro"/>
</dbReference>
<name>A0A0G4M6D2_VERLO</name>
<comment type="cofactor">
    <cofactor evidence="1">
        <name>FAD</name>
        <dbReference type="ChEBI" id="CHEBI:57692"/>
    </cofactor>
</comment>
<organism evidence="7 8">
    <name type="scientific">Verticillium longisporum</name>
    <name type="common">Verticillium dahliae var. longisporum</name>
    <dbReference type="NCBI Taxonomy" id="100787"/>
    <lineage>
        <taxon>Eukaryota</taxon>
        <taxon>Fungi</taxon>
        <taxon>Dikarya</taxon>
        <taxon>Ascomycota</taxon>
        <taxon>Pezizomycotina</taxon>
        <taxon>Sordariomycetes</taxon>
        <taxon>Hypocreomycetidae</taxon>
        <taxon>Glomerellales</taxon>
        <taxon>Plectosphaerellaceae</taxon>
        <taxon>Verticillium</taxon>
    </lineage>
</organism>
<keyword evidence="5" id="KW-0560">Oxidoreductase</keyword>
<sequence>MAEELDVLILGAGLSGINAAYRVRTELPNASLAVLEGRDILGGTWSFWKYPGFRCDAAMTNFGFHWHPWTHERKIIEGERIIEYVEDAVRTHGIDKHIRFGHRILSADWDSATARWTVEVDHGGQRKRFRASFMLLCTGYYSYDRALEAAIPGLDAFAGTVAHPQWWPEDLDYAGKHVVIVGSGATTWTLFPIDKHIRFGHRILSADWDSATARWTVEVDHGGARKRFRAAFMLLCTGYYSYDRAFKAAIPGLDDFAGTVAHPQWWPQDLDYAGKNVVIVGSGATTWTLFPTMAETAASVTVLQRSPSYVFALPSASPFDALLRRLLPLWLAHRLAAAKDLLLEVLFVGFLLTFPSAARSFLAKEATRQLPPGYPVDVHFNPSYKPWEQRLCISPDGDVFRALHRPNAAIVTDHIDAVVADGVRTRTGRHLPADVLVTATGLHMELLGGMALRVDGAAVDLAACYAWRGCMLEGVPNAAAVMGYVAGTWTPGADAVTAIALRVYAHMRAAGADRATPVVDLDPAERSAAPKLPVMDMKSNYFAVARSRLPMSMDRGPWYGRKNIVKDKASLWFGDVTTGIRYDGGKLKSV</sequence>
<dbReference type="GO" id="GO:0050661">
    <property type="term" value="F:NADP binding"/>
    <property type="evidence" value="ECO:0007669"/>
    <property type="project" value="InterPro"/>
</dbReference>
<dbReference type="InterPro" id="IPR036188">
    <property type="entry name" value="FAD/NAD-bd_sf"/>
</dbReference>
<keyword evidence="2" id="KW-0285">Flavoprotein</keyword>
<protein>
    <recommendedName>
        <fullName evidence="9">FAD/NAD(P)-binding domain-containing protein</fullName>
    </recommendedName>
</protein>
<keyword evidence="6" id="KW-0503">Monooxygenase</keyword>
<dbReference type="PANTHER" id="PTHR43872:SF1">
    <property type="entry name" value="MONOOXYGENASE, PUTATIVE (AFU_ORTHOLOGUE AFUA_8G02570)-RELATED"/>
    <property type="match status" value="1"/>
</dbReference>
<dbReference type="FunFam" id="3.50.50.60:FF:000228">
    <property type="entry name" value="FAD-containing monooxygenase EthA"/>
    <property type="match status" value="1"/>
</dbReference>